<dbReference type="Gene3D" id="3.80.10.10">
    <property type="entry name" value="Ribonuclease Inhibitor"/>
    <property type="match status" value="1"/>
</dbReference>
<dbReference type="AlphaFoldDB" id="A0A397T6Y5"/>
<name>A0A397T6Y5_9GLOM</name>
<dbReference type="EMBL" id="QKYT01000171">
    <property type="protein sequence ID" value="RIA90784.1"/>
    <property type="molecule type" value="Genomic_DNA"/>
</dbReference>
<protein>
    <recommendedName>
        <fullName evidence="3">F-box domain-containing protein</fullName>
    </recommendedName>
</protein>
<dbReference type="Proteomes" id="UP000265703">
    <property type="component" value="Unassembled WGS sequence"/>
</dbReference>
<reference evidence="1 2" key="1">
    <citation type="submission" date="2018-06" db="EMBL/GenBank/DDBJ databases">
        <title>Comparative genomics reveals the genomic features of Rhizophagus irregularis, R. cerebriforme, R. diaphanum and Gigaspora rosea, and their symbiotic lifestyle signature.</title>
        <authorList>
            <person name="Morin E."/>
            <person name="San Clemente H."/>
            <person name="Chen E.C.H."/>
            <person name="De La Providencia I."/>
            <person name="Hainaut M."/>
            <person name="Kuo A."/>
            <person name="Kohler A."/>
            <person name="Murat C."/>
            <person name="Tang N."/>
            <person name="Roy S."/>
            <person name="Loubradou J."/>
            <person name="Henrissat B."/>
            <person name="Grigoriev I.V."/>
            <person name="Corradi N."/>
            <person name="Roux C."/>
            <person name="Martin F.M."/>
        </authorList>
    </citation>
    <scope>NUCLEOTIDE SEQUENCE [LARGE SCALE GENOMIC DNA]</scope>
    <source>
        <strain evidence="1 2">DAOM 227022</strain>
    </source>
</reference>
<proteinExistence type="predicted"/>
<organism evidence="1 2">
    <name type="scientific">Glomus cerebriforme</name>
    <dbReference type="NCBI Taxonomy" id="658196"/>
    <lineage>
        <taxon>Eukaryota</taxon>
        <taxon>Fungi</taxon>
        <taxon>Fungi incertae sedis</taxon>
        <taxon>Mucoromycota</taxon>
        <taxon>Glomeromycotina</taxon>
        <taxon>Glomeromycetes</taxon>
        <taxon>Glomerales</taxon>
        <taxon>Glomeraceae</taxon>
        <taxon>Glomus</taxon>
    </lineage>
</organism>
<comment type="caution">
    <text evidence="1">The sequence shown here is derived from an EMBL/GenBank/DDBJ whole genome shotgun (WGS) entry which is preliminary data.</text>
</comment>
<accession>A0A397T6Y5</accession>
<dbReference type="OrthoDB" id="2332308at2759"/>
<gene>
    <name evidence="1" type="ORF">C1645_769114</name>
</gene>
<evidence type="ECO:0000313" key="1">
    <source>
        <dbReference type="EMBL" id="RIA90784.1"/>
    </source>
</evidence>
<dbReference type="InterPro" id="IPR032675">
    <property type="entry name" value="LRR_dom_sf"/>
</dbReference>
<sequence length="495" mass="57452">MIPQIPGDVIRIILENYLTHTKKSLYKLLFVNRLWCRIAIPLLWKNPWSNLNSWSSISKTILLCCDSNLKQLLLSCCDSNLKKILYEKGMITTPLFNYVSYIQTLSKGIIESLVNGILTEYDDLNDKENKNNRINQKDIYKLLQVTFWNIIMSECNKLKYLNLPDYSICHFNGTKTCLPSLVKLNCSTFIPSNYFFELSKICHNLQDIIIYCFQDNRGLAQLIKSQKRLKRIELNSNNNDILCPLIGEALLNQSNTITYINFKNELCISPEFLNSLINCKELVINIQSESNFDLGKLDLIKLPNLNTLSFYIYQHAPFSTALNSLSNVILSSSFPPKNYSHLKELNLDLYPKYLTTESIKNYLNTITKTCPLLESVVVWVSKDVLLDLESFLNKCRYLQEIRFVSIESVENDNKVDIKNILDILVSNNILPDLSKIIFKENWKFTKDNLSEFLESWRINKNHPLNYLNIVTSDELVIEVCKKFKQIGVLKSYVFD</sequence>
<evidence type="ECO:0008006" key="3">
    <source>
        <dbReference type="Google" id="ProtNLM"/>
    </source>
</evidence>
<keyword evidence="2" id="KW-1185">Reference proteome</keyword>
<evidence type="ECO:0000313" key="2">
    <source>
        <dbReference type="Proteomes" id="UP000265703"/>
    </source>
</evidence>